<dbReference type="RefSeq" id="WP_153382228.1">
    <property type="nucleotide sequence ID" value="NZ_VDFM01000002.1"/>
</dbReference>
<dbReference type="OrthoDB" id="9789813at2"/>
<dbReference type="EMBL" id="VDFM01000002">
    <property type="protein sequence ID" value="MQS51986.1"/>
    <property type="molecule type" value="Genomic_DNA"/>
</dbReference>
<dbReference type="InterPro" id="IPR038056">
    <property type="entry name" value="YjbR-like_sf"/>
</dbReference>
<dbReference type="Proteomes" id="UP000380386">
    <property type="component" value="Unassembled WGS sequence"/>
</dbReference>
<dbReference type="PANTHER" id="PTHR35145:SF1">
    <property type="entry name" value="CYTOPLASMIC PROTEIN"/>
    <property type="match status" value="1"/>
</dbReference>
<evidence type="ECO:0000313" key="2">
    <source>
        <dbReference type="Proteomes" id="UP000380386"/>
    </source>
</evidence>
<proteinExistence type="predicted"/>
<dbReference type="PANTHER" id="PTHR35145">
    <property type="entry name" value="CYTOPLASMIC PROTEIN-RELATED"/>
    <property type="match status" value="1"/>
</dbReference>
<evidence type="ECO:0000313" key="1">
    <source>
        <dbReference type="EMBL" id="MQS51986.1"/>
    </source>
</evidence>
<reference evidence="1 2" key="1">
    <citation type="journal article" date="2019" name="Syst. Appl. Microbiol.">
        <title>Polyphasic characterization of two novel Lactobacillus spp. isolated from blown salami packages: Description of Lactobacillus halodurans sp. nov. and Lactobacillus salsicarnum sp. nov.</title>
        <authorList>
            <person name="Schuster J.A."/>
            <person name="Klingl A."/>
            <person name="Vogel R.F."/>
            <person name="Ehrmann M.A."/>
        </authorList>
    </citation>
    <scope>NUCLEOTIDE SEQUENCE [LARGE SCALE GENOMIC DNA]</scope>
    <source>
        <strain evidence="1 2">TMW 1.2118</strain>
    </source>
</reference>
<dbReference type="SUPFAM" id="SSF142906">
    <property type="entry name" value="YjbR-like"/>
    <property type="match status" value="1"/>
</dbReference>
<dbReference type="Gene3D" id="3.90.1150.30">
    <property type="match status" value="1"/>
</dbReference>
<accession>A0A5P0ZG06</accession>
<comment type="caution">
    <text evidence="1">The sequence shown here is derived from an EMBL/GenBank/DDBJ whole genome shotgun (WGS) entry which is preliminary data.</text>
</comment>
<organism evidence="1 2">
    <name type="scientific">Companilactobacillus mishanensis</name>
    <dbReference type="NCBI Taxonomy" id="2486008"/>
    <lineage>
        <taxon>Bacteria</taxon>
        <taxon>Bacillati</taxon>
        <taxon>Bacillota</taxon>
        <taxon>Bacilli</taxon>
        <taxon>Lactobacillales</taxon>
        <taxon>Lactobacillaceae</taxon>
        <taxon>Companilactobacillus</taxon>
    </lineage>
</organism>
<sequence>MELTEVELIKFISENRDVIVDEPFNGFTHNKMIFHAVRHKDSKKIFALVYVKDDKLFVDLKSDPSVASDLIEAVPYILQGQHFDKIHWLTVDIQEIESKTELANLIEKSYQLTKKL</sequence>
<gene>
    <name evidence="1" type="ORF">FHL02_03010</name>
</gene>
<evidence type="ECO:0008006" key="3">
    <source>
        <dbReference type="Google" id="ProtNLM"/>
    </source>
</evidence>
<dbReference type="InterPro" id="IPR058532">
    <property type="entry name" value="YjbR/MT2646/Rv2570-like"/>
</dbReference>
<dbReference type="AlphaFoldDB" id="A0A5P0ZG06"/>
<name>A0A5P0ZG06_9LACO</name>
<dbReference type="InterPro" id="IPR007351">
    <property type="entry name" value="YjbR"/>
</dbReference>
<protein>
    <recommendedName>
        <fullName evidence="3">MmcQ/YjbR family DNA-binding protein</fullName>
    </recommendedName>
</protein>
<dbReference type="Pfam" id="PF04237">
    <property type="entry name" value="YjbR"/>
    <property type="match status" value="1"/>
</dbReference>